<dbReference type="GO" id="GO:0045944">
    <property type="term" value="P:positive regulation of transcription by RNA polymerase II"/>
    <property type="evidence" value="ECO:0007669"/>
    <property type="project" value="TreeGrafter"/>
</dbReference>
<comment type="caution">
    <text evidence="10">The sequence shown here is derived from an EMBL/GenBank/DDBJ whole genome shotgun (WGS) entry which is preliminary data.</text>
</comment>
<keyword evidence="11" id="KW-1185">Reference proteome</keyword>
<dbReference type="PANTHER" id="PTHR24056:SF554">
    <property type="entry name" value="CYCLIN-DEPENDENT KINASE D-1"/>
    <property type="match status" value="1"/>
</dbReference>
<evidence type="ECO:0000256" key="8">
    <source>
        <dbReference type="SAM" id="MobiDB-lite"/>
    </source>
</evidence>
<reference evidence="10" key="1">
    <citation type="journal article" date="2020" name="bioRxiv">
        <title>Hybrid origin of Populus tomentosa Carr. identified through genome sequencing and phylogenomic analysis.</title>
        <authorList>
            <person name="An X."/>
            <person name="Gao K."/>
            <person name="Chen Z."/>
            <person name="Li J."/>
            <person name="Yang X."/>
            <person name="Yang X."/>
            <person name="Zhou J."/>
            <person name="Guo T."/>
            <person name="Zhao T."/>
            <person name="Huang S."/>
            <person name="Miao D."/>
            <person name="Khan W.U."/>
            <person name="Rao P."/>
            <person name="Ye M."/>
            <person name="Lei B."/>
            <person name="Liao W."/>
            <person name="Wang J."/>
            <person name="Ji L."/>
            <person name="Li Y."/>
            <person name="Guo B."/>
            <person name="Mustafa N.S."/>
            <person name="Li S."/>
            <person name="Yun Q."/>
            <person name="Keller S.R."/>
            <person name="Mao J."/>
            <person name="Zhang R."/>
            <person name="Strauss S.H."/>
        </authorList>
    </citation>
    <scope>NUCLEOTIDE SEQUENCE</scope>
    <source>
        <strain evidence="10">GM15</strain>
        <tissue evidence="10">Leaf</tissue>
    </source>
</reference>
<evidence type="ECO:0000256" key="5">
    <source>
        <dbReference type="ARBA" id="ARBA00022840"/>
    </source>
</evidence>
<dbReference type="PROSITE" id="PS50011">
    <property type="entry name" value="PROTEIN_KINASE_DOM"/>
    <property type="match status" value="1"/>
</dbReference>
<dbReference type="OrthoDB" id="1732493at2759"/>
<dbReference type="InterPro" id="IPR017441">
    <property type="entry name" value="Protein_kinase_ATP_BS"/>
</dbReference>
<dbReference type="GO" id="GO:0070985">
    <property type="term" value="C:transcription factor TFIIK complex"/>
    <property type="evidence" value="ECO:0007669"/>
    <property type="project" value="TreeGrafter"/>
</dbReference>
<dbReference type="Proteomes" id="UP000886885">
    <property type="component" value="Chromosome 14A"/>
</dbReference>
<dbReference type="InterPro" id="IPR000719">
    <property type="entry name" value="Prot_kinase_dom"/>
</dbReference>
<feature type="compositionally biased region" description="Basic and acidic residues" evidence="8">
    <location>
        <begin position="269"/>
        <end position="285"/>
    </location>
</feature>
<dbReference type="AlphaFoldDB" id="A0A8X7YB03"/>
<dbReference type="EMBL" id="JAAWWB010000027">
    <property type="protein sequence ID" value="KAG6749473.1"/>
    <property type="molecule type" value="Genomic_DNA"/>
</dbReference>
<evidence type="ECO:0000256" key="7">
    <source>
        <dbReference type="RuleBase" id="RU000304"/>
    </source>
</evidence>
<dbReference type="PROSITE" id="PS00107">
    <property type="entry name" value="PROTEIN_KINASE_ATP"/>
    <property type="match status" value="1"/>
</dbReference>
<feature type="binding site" evidence="6">
    <location>
        <position position="44"/>
    </location>
    <ligand>
        <name>ATP</name>
        <dbReference type="ChEBI" id="CHEBI:30616"/>
    </ligand>
</feature>
<name>A0A8X7YB03_POPTO</name>
<dbReference type="GO" id="GO:0005524">
    <property type="term" value="F:ATP binding"/>
    <property type="evidence" value="ECO:0007669"/>
    <property type="project" value="UniProtKB-UniRule"/>
</dbReference>
<keyword evidence="4" id="KW-0418">Kinase</keyword>
<dbReference type="InterPro" id="IPR050108">
    <property type="entry name" value="CDK"/>
</dbReference>
<evidence type="ECO:0000256" key="1">
    <source>
        <dbReference type="ARBA" id="ARBA00006485"/>
    </source>
</evidence>
<keyword evidence="5 6" id="KW-0067">ATP-binding</keyword>
<dbReference type="Pfam" id="PF00069">
    <property type="entry name" value="Pkinase"/>
    <property type="match status" value="1"/>
</dbReference>
<evidence type="ECO:0000256" key="3">
    <source>
        <dbReference type="ARBA" id="ARBA00022741"/>
    </source>
</evidence>
<protein>
    <recommendedName>
        <fullName evidence="9">Protein kinase domain-containing protein</fullName>
    </recommendedName>
</protein>
<dbReference type="GO" id="GO:0004693">
    <property type="term" value="F:cyclin-dependent protein serine/threonine kinase activity"/>
    <property type="evidence" value="ECO:0007669"/>
    <property type="project" value="TreeGrafter"/>
</dbReference>
<dbReference type="SMART" id="SM00220">
    <property type="entry name" value="S_TKc"/>
    <property type="match status" value="1"/>
</dbReference>
<proteinExistence type="inferred from homology"/>
<keyword evidence="3 6" id="KW-0547">Nucleotide-binding</keyword>
<keyword evidence="7" id="KW-0723">Serine/threonine-protein kinase</keyword>
<comment type="similarity">
    <text evidence="1">Belongs to the protein kinase superfamily. CMGC Ser/Thr protein kinase family. CDC2/CDKX subfamily.</text>
</comment>
<dbReference type="PANTHER" id="PTHR24056">
    <property type="entry name" value="CELL DIVISION PROTEIN KINASE"/>
    <property type="match status" value="1"/>
</dbReference>
<evidence type="ECO:0000256" key="6">
    <source>
        <dbReference type="PROSITE-ProRule" id="PRU10141"/>
    </source>
</evidence>
<keyword evidence="2" id="KW-0808">Transferase</keyword>
<dbReference type="InterPro" id="IPR008271">
    <property type="entry name" value="Ser/Thr_kinase_AS"/>
</dbReference>
<organism evidence="10 11">
    <name type="scientific">Populus tomentosa</name>
    <name type="common">Chinese white poplar</name>
    <dbReference type="NCBI Taxonomy" id="118781"/>
    <lineage>
        <taxon>Eukaryota</taxon>
        <taxon>Viridiplantae</taxon>
        <taxon>Streptophyta</taxon>
        <taxon>Embryophyta</taxon>
        <taxon>Tracheophyta</taxon>
        <taxon>Spermatophyta</taxon>
        <taxon>Magnoliopsida</taxon>
        <taxon>eudicotyledons</taxon>
        <taxon>Gunneridae</taxon>
        <taxon>Pentapetalae</taxon>
        <taxon>rosids</taxon>
        <taxon>fabids</taxon>
        <taxon>Malpighiales</taxon>
        <taxon>Salicaceae</taxon>
        <taxon>Saliceae</taxon>
        <taxon>Populus</taxon>
    </lineage>
</organism>
<evidence type="ECO:0000256" key="4">
    <source>
        <dbReference type="ARBA" id="ARBA00022777"/>
    </source>
</evidence>
<dbReference type="FunFam" id="3.30.200.20:FF:000289">
    <property type="entry name" value="Cyclin-dependent kinase D-1"/>
    <property type="match status" value="1"/>
</dbReference>
<feature type="domain" description="Protein kinase" evidence="9">
    <location>
        <begin position="14"/>
        <end position="252"/>
    </location>
</feature>
<dbReference type="PROSITE" id="PS00108">
    <property type="entry name" value="PROTEIN_KINASE_ST"/>
    <property type="match status" value="1"/>
</dbReference>
<evidence type="ECO:0000256" key="2">
    <source>
        <dbReference type="ARBA" id="ARBA00022679"/>
    </source>
</evidence>
<evidence type="ECO:0000259" key="9">
    <source>
        <dbReference type="PROSITE" id="PS50011"/>
    </source>
</evidence>
<evidence type="ECO:0000313" key="11">
    <source>
        <dbReference type="Proteomes" id="UP000886885"/>
    </source>
</evidence>
<sequence length="374" mass="42566">MSENDVEKKVADRYLKREILGEGTYGVVYKAIDTETGKTVAIKKIRLGRQKEGVNFTALREIKLLKELKDPNIIELIHAFPHKGNLHLVFEFMETDLEAVIRDPNIFLSPGDIKSYFQMTLKGLAVCHKKWVLHRDMKPNNLLIGSNGQLKLADFGLARIFGSPGRKFTHQGDSDIDQLGKIFQKLGTPTPLQWPDLEWLPDFVEYSSQIIQPWRKLCPTASDDALDLLSKMFTYDPRARISVQQALEHRYFTSIPLPTDPAKLPRPAPKRESHNPRTSDLHDRPVVLSPKRKARRVMSDCEGFDGNSFQVDKVDERGGEIRQAAGDNTGRNEPKLMSVDFSVFGSKPMSRPTINSADRSHLKRKLDLEFQHPE</sequence>
<accession>A0A8X7YB03</accession>
<dbReference type="GO" id="GO:0005737">
    <property type="term" value="C:cytoplasm"/>
    <property type="evidence" value="ECO:0007669"/>
    <property type="project" value="TreeGrafter"/>
</dbReference>
<feature type="region of interest" description="Disordered" evidence="8">
    <location>
        <begin position="258"/>
        <end position="285"/>
    </location>
</feature>
<dbReference type="GO" id="GO:0008353">
    <property type="term" value="F:RNA polymerase II CTD heptapeptide repeat kinase activity"/>
    <property type="evidence" value="ECO:0007669"/>
    <property type="project" value="TreeGrafter"/>
</dbReference>
<gene>
    <name evidence="10" type="ORF">POTOM_046520</name>
</gene>
<evidence type="ECO:0000313" key="10">
    <source>
        <dbReference type="EMBL" id="KAG6749473.1"/>
    </source>
</evidence>